<dbReference type="AlphaFoldDB" id="A0AAW1RQY1"/>
<comment type="caution">
    <text evidence="2">The sequence shown here is derived from an EMBL/GenBank/DDBJ whole genome shotgun (WGS) entry which is preliminary data.</text>
</comment>
<dbReference type="Proteomes" id="UP001438707">
    <property type="component" value="Unassembled WGS sequence"/>
</dbReference>
<feature type="compositionally biased region" description="Basic and acidic residues" evidence="1">
    <location>
        <begin position="97"/>
        <end position="109"/>
    </location>
</feature>
<keyword evidence="3" id="KW-1185">Reference proteome</keyword>
<evidence type="ECO:0000313" key="3">
    <source>
        <dbReference type="Proteomes" id="UP001438707"/>
    </source>
</evidence>
<reference evidence="2 3" key="1">
    <citation type="journal article" date="2024" name="Nat. Commun.">
        <title>Phylogenomics reveals the evolutionary origins of lichenization in chlorophyte algae.</title>
        <authorList>
            <person name="Puginier C."/>
            <person name="Libourel C."/>
            <person name="Otte J."/>
            <person name="Skaloud P."/>
            <person name="Haon M."/>
            <person name="Grisel S."/>
            <person name="Petersen M."/>
            <person name="Berrin J.G."/>
            <person name="Delaux P.M."/>
            <person name="Dal Grande F."/>
            <person name="Keller J."/>
        </authorList>
    </citation>
    <scope>NUCLEOTIDE SEQUENCE [LARGE SCALE GENOMIC DNA]</scope>
    <source>
        <strain evidence="2 3">SAG 2145</strain>
    </source>
</reference>
<dbReference type="EMBL" id="JALJOS010000008">
    <property type="protein sequence ID" value="KAK9835727.1"/>
    <property type="molecule type" value="Genomic_DNA"/>
</dbReference>
<name>A0AAW1RQY1_9CHLO</name>
<evidence type="ECO:0000313" key="2">
    <source>
        <dbReference type="EMBL" id="KAK9835727.1"/>
    </source>
</evidence>
<sequence length="235" mass="26253">MVDSELRQPLCAVVFPKLSARRLVALRATCRAMASMVDSLEAGIVWALLVEQYNCFGCLPTSQGQMQDGTGADWQMAGSSGNCTHHGLMERTLSRQEHNPPMHRLREPQQSRPPGILRSPSTDVREKPEFLQGFMPPDAFWAESESDTQEPSHVFVYWPFGGRGFADALRRHRYLLPVRQEDWFMAVVKDGNKLLLLQHSGDMSSSLALPLQVDLISGRATELPAYALGMCARLI</sequence>
<gene>
    <name evidence="2" type="ORF">WJX74_006796</name>
</gene>
<evidence type="ECO:0000256" key="1">
    <source>
        <dbReference type="SAM" id="MobiDB-lite"/>
    </source>
</evidence>
<evidence type="ECO:0008006" key="4">
    <source>
        <dbReference type="Google" id="ProtNLM"/>
    </source>
</evidence>
<organism evidence="2 3">
    <name type="scientific">Apatococcus lobatus</name>
    <dbReference type="NCBI Taxonomy" id="904363"/>
    <lineage>
        <taxon>Eukaryota</taxon>
        <taxon>Viridiplantae</taxon>
        <taxon>Chlorophyta</taxon>
        <taxon>core chlorophytes</taxon>
        <taxon>Trebouxiophyceae</taxon>
        <taxon>Chlorellales</taxon>
        <taxon>Chlorellaceae</taxon>
        <taxon>Apatococcus</taxon>
    </lineage>
</organism>
<proteinExistence type="predicted"/>
<protein>
    <recommendedName>
        <fullName evidence="4">F-box domain-containing protein</fullName>
    </recommendedName>
</protein>
<feature type="region of interest" description="Disordered" evidence="1">
    <location>
        <begin position="97"/>
        <end position="124"/>
    </location>
</feature>
<accession>A0AAW1RQY1</accession>